<evidence type="ECO:0000259" key="1">
    <source>
        <dbReference type="PROSITE" id="PS50878"/>
    </source>
</evidence>
<accession>A0A0B1P802</accession>
<reference evidence="2 3" key="1">
    <citation type="journal article" date="2014" name="BMC Genomics">
        <title>Adaptive genomic structural variation in the grape powdery mildew pathogen, Erysiphe necator.</title>
        <authorList>
            <person name="Jones L."/>
            <person name="Riaz S."/>
            <person name="Morales-Cruz A."/>
            <person name="Amrine K.C."/>
            <person name="McGuire B."/>
            <person name="Gubler W.D."/>
            <person name="Walker M.A."/>
            <person name="Cantu D."/>
        </authorList>
    </citation>
    <scope>NUCLEOTIDE SEQUENCE [LARGE SCALE GENOMIC DNA]</scope>
    <source>
        <strain evidence="3">c</strain>
    </source>
</reference>
<comment type="caution">
    <text evidence="2">The sequence shown here is derived from an EMBL/GenBank/DDBJ whole genome shotgun (WGS) entry which is preliminary data.</text>
</comment>
<dbReference type="EMBL" id="JNVN01000911">
    <property type="protein sequence ID" value="KHJ34378.1"/>
    <property type="molecule type" value="Genomic_DNA"/>
</dbReference>
<dbReference type="HOGENOM" id="CLU_000680_3_0_1"/>
<keyword evidence="3" id="KW-1185">Reference proteome</keyword>
<protein>
    <recommendedName>
        <fullName evidence="1">Reverse transcriptase domain-containing protein</fullName>
    </recommendedName>
</protein>
<evidence type="ECO:0000313" key="2">
    <source>
        <dbReference type="EMBL" id="KHJ34378.1"/>
    </source>
</evidence>
<dbReference type="PANTHER" id="PTHR33481">
    <property type="entry name" value="REVERSE TRANSCRIPTASE"/>
    <property type="match status" value="1"/>
</dbReference>
<organism evidence="2 3">
    <name type="scientific">Uncinula necator</name>
    <name type="common">Grape powdery mildew</name>
    <dbReference type="NCBI Taxonomy" id="52586"/>
    <lineage>
        <taxon>Eukaryota</taxon>
        <taxon>Fungi</taxon>
        <taxon>Dikarya</taxon>
        <taxon>Ascomycota</taxon>
        <taxon>Pezizomycotina</taxon>
        <taxon>Leotiomycetes</taxon>
        <taxon>Erysiphales</taxon>
        <taxon>Erysiphaceae</taxon>
        <taxon>Erysiphe</taxon>
    </lineage>
</organism>
<dbReference type="OMA" id="HEKCESR"/>
<sequence>MSTLTALELLTEHIHTIWGNDNKKKVASILSLNISGAFDNVSHQRLVHNLRGKGIPSWMTTFIESFLKERSTAIVLGSFKRDQIQTSTGIPQGSFLSPILFIFLASTILPTLQTATSSAVGFVDDTNILTWSDTTKENCQRLQQLHEKCESRARTHGIKFAPNKYQLMHFSRARNKHNMQAPIIIQSHLTNPQISLRILGTHLDPKLNWGAHIKNVQGKGRFTNASTEQTRTINMGSNFSEN</sequence>
<dbReference type="InterPro" id="IPR043502">
    <property type="entry name" value="DNA/RNA_pol_sf"/>
</dbReference>
<dbReference type="AlphaFoldDB" id="A0A0B1P802"/>
<dbReference type="Pfam" id="PF00078">
    <property type="entry name" value="RVT_1"/>
    <property type="match status" value="1"/>
</dbReference>
<dbReference type="Proteomes" id="UP000030854">
    <property type="component" value="Unassembled WGS sequence"/>
</dbReference>
<name>A0A0B1P802_UNCNE</name>
<dbReference type="PANTHER" id="PTHR33481:SF1">
    <property type="entry name" value="ENDONUCLEASE_EXONUCLEASE_PHOSPHATASE DOMAIN-CONTAINING PROTEIN-RELATED"/>
    <property type="match status" value="1"/>
</dbReference>
<dbReference type="SUPFAM" id="SSF56672">
    <property type="entry name" value="DNA/RNA polymerases"/>
    <property type="match status" value="1"/>
</dbReference>
<proteinExistence type="predicted"/>
<dbReference type="PROSITE" id="PS50878">
    <property type="entry name" value="RT_POL"/>
    <property type="match status" value="1"/>
</dbReference>
<dbReference type="STRING" id="52586.A0A0B1P802"/>
<evidence type="ECO:0000313" key="3">
    <source>
        <dbReference type="Proteomes" id="UP000030854"/>
    </source>
</evidence>
<gene>
    <name evidence="2" type="ORF">EV44_g3349</name>
</gene>
<dbReference type="InterPro" id="IPR000477">
    <property type="entry name" value="RT_dom"/>
</dbReference>
<feature type="domain" description="Reverse transcriptase" evidence="1">
    <location>
        <begin position="1"/>
        <end position="203"/>
    </location>
</feature>